<gene>
    <name evidence="1" type="ORF">MNBD_GAMMA11-1682</name>
</gene>
<organism evidence="1">
    <name type="scientific">hydrothermal vent metagenome</name>
    <dbReference type="NCBI Taxonomy" id="652676"/>
    <lineage>
        <taxon>unclassified sequences</taxon>
        <taxon>metagenomes</taxon>
        <taxon>ecological metagenomes</taxon>
    </lineage>
</organism>
<dbReference type="AlphaFoldDB" id="A0A3B0Y225"/>
<name>A0A3B0Y225_9ZZZZ</name>
<proteinExistence type="predicted"/>
<sequence length="288" mass="32356">MDMLICADSKLTDKIMKYSGNIKKMQTQLNDTVQYHLPIGDDLVDMNALIGSEIKFNHNGDINCVACGRKTKKSFSQGFCYPCFQSLAQCDSCIIKPEKCHYNEGTCREPKWGEDFCLKDHYVYLANSSGLKVGITRGTQIPTRWMDQGATQAIPIFKVKNRLTSGLVEVIFKNHVADKTSWQKMLKGAADKVDMKTRRDELYALSKNALDELATTLDSDAIAFLENESIVDINFPVNQYPEKVKSFNFDKTPEVSGTLNGIKGQYLILDNGVLNMRKFGGYALTLEI</sequence>
<reference evidence="1" key="1">
    <citation type="submission" date="2018-06" db="EMBL/GenBank/DDBJ databases">
        <authorList>
            <person name="Zhirakovskaya E."/>
        </authorList>
    </citation>
    <scope>NUCLEOTIDE SEQUENCE</scope>
</reference>
<dbReference type="Pfam" id="PF10977">
    <property type="entry name" value="DUF2797"/>
    <property type="match status" value="1"/>
</dbReference>
<accession>A0A3B0Y225</accession>
<protein>
    <recommendedName>
        <fullName evidence="2">DUF2797 domain-containing protein</fullName>
    </recommendedName>
</protein>
<dbReference type="InterPro" id="IPR021246">
    <property type="entry name" value="DUF2797"/>
</dbReference>
<evidence type="ECO:0000313" key="1">
    <source>
        <dbReference type="EMBL" id="VAW62486.1"/>
    </source>
</evidence>
<dbReference type="EMBL" id="UOFG01000172">
    <property type="protein sequence ID" value="VAW62486.1"/>
    <property type="molecule type" value="Genomic_DNA"/>
</dbReference>
<evidence type="ECO:0008006" key="2">
    <source>
        <dbReference type="Google" id="ProtNLM"/>
    </source>
</evidence>